<comment type="caution">
    <text evidence="3">The sequence shown here is derived from an EMBL/GenBank/DDBJ whole genome shotgun (WGS) entry which is preliminary data.</text>
</comment>
<dbReference type="AlphaFoldDB" id="A0A8J2Z6W8"/>
<evidence type="ECO:0008006" key="5">
    <source>
        <dbReference type="Google" id="ProtNLM"/>
    </source>
</evidence>
<dbReference type="SMART" id="SM00857">
    <property type="entry name" value="Resolvase"/>
    <property type="match status" value="1"/>
</dbReference>
<dbReference type="Gene3D" id="3.40.50.1390">
    <property type="entry name" value="Resolvase, N-terminal catalytic domain"/>
    <property type="match status" value="1"/>
</dbReference>
<dbReference type="InterPro" id="IPR025827">
    <property type="entry name" value="Zn_ribbon_recom_dom"/>
</dbReference>
<dbReference type="PANTHER" id="PTHR30461:SF23">
    <property type="entry name" value="DNA RECOMBINASE-RELATED"/>
    <property type="match status" value="1"/>
</dbReference>
<dbReference type="PROSITE" id="PS51736">
    <property type="entry name" value="RECOMBINASES_3"/>
    <property type="match status" value="1"/>
</dbReference>
<proteinExistence type="predicted"/>
<accession>A0A8J2Z6W8</accession>
<dbReference type="PROSITE" id="PS51737">
    <property type="entry name" value="RECOMBINASE_DNA_BIND"/>
    <property type="match status" value="1"/>
</dbReference>
<organism evidence="3 4">
    <name type="scientific">Cysteiniphilum litorale</name>
    <dbReference type="NCBI Taxonomy" id="2056700"/>
    <lineage>
        <taxon>Bacteria</taxon>
        <taxon>Pseudomonadati</taxon>
        <taxon>Pseudomonadota</taxon>
        <taxon>Gammaproteobacteria</taxon>
        <taxon>Thiotrichales</taxon>
        <taxon>Fastidiosibacteraceae</taxon>
        <taxon>Cysteiniphilum</taxon>
    </lineage>
</organism>
<protein>
    <recommendedName>
        <fullName evidence="5">Recombinase family protein</fullName>
    </recommendedName>
</protein>
<feature type="domain" description="Recombinase" evidence="2">
    <location>
        <begin position="145"/>
        <end position="284"/>
    </location>
</feature>
<dbReference type="Pfam" id="PF00239">
    <property type="entry name" value="Resolvase"/>
    <property type="match status" value="1"/>
</dbReference>
<dbReference type="Pfam" id="PF07508">
    <property type="entry name" value="Recombinase"/>
    <property type="match status" value="1"/>
</dbReference>
<dbReference type="SUPFAM" id="SSF53041">
    <property type="entry name" value="Resolvase-like"/>
    <property type="match status" value="1"/>
</dbReference>
<dbReference type="InterPro" id="IPR036162">
    <property type="entry name" value="Resolvase-like_N_sf"/>
</dbReference>
<dbReference type="Proteomes" id="UP000636949">
    <property type="component" value="Unassembled WGS sequence"/>
</dbReference>
<sequence>MNNKHSLELQYALKNKAIDYGWDETMILIIDTDLGVTGSGKVKREGFQNMLIRVTSGEVGIVFAYDVTRLSRNCADWYGLLDICGYKGSLIADSDGVYNPMDINDRLLLGLKGQLAEFELRTIRSRMNDGLMNKIKKGLFYPIAPAGFIKSPLGKLEIDPNQDVQKNIELVFTVFRKYKTVSKVLTYFRENKLDLVRNTSNYGIVWKEATSSSLLRIMKNPAYAGIYAYGRTKAHKDLSVPCGERRSKISIENCKVYLEDNHQGYISKDEYYKNQEQIKQNYAEYINRQSNGVPRAGNSLLHGLLYCGKCGHKMYVVYKKKNFYYSCNSERRSKRKIVCEVVTAPDIDNAVTDAFIEAMNPVNIDAYNAAIQSRNESYDQTKDLLKKRIERREYEARVREKQYSSVDPENRLVASSLERNWEIALQEVDAARQALKDHSAIYEHDLPISQSLKELFSEVGKNIGAIWHDGSILPIQHKKGLLRTLIEKINISRKVHELCLIRIVWKSGLVSEIQQPIKINKLENLSTHENFMITFKTLYDEGYTDKGIAEKMTKLGFRGAASFVVTEVMVKGLRRKLKMYNDSRGKEKKKLIKDEYLTVADIMKITGKGRSWVHYHIYVGNISGVKSSQKHNIYLFPNNEEFVRTVKNLGRLNNNEKVGQK</sequence>
<dbReference type="InterPro" id="IPR050639">
    <property type="entry name" value="SSR_resolvase"/>
</dbReference>
<evidence type="ECO:0000313" key="3">
    <source>
        <dbReference type="EMBL" id="GGG07857.1"/>
    </source>
</evidence>
<evidence type="ECO:0000259" key="2">
    <source>
        <dbReference type="PROSITE" id="PS51737"/>
    </source>
</evidence>
<name>A0A8J2Z6W8_9GAMM</name>
<evidence type="ECO:0000313" key="4">
    <source>
        <dbReference type="Proteomes" id="UP000636949"/>
    </source>
</evidence>
<dbReference type="CDD" id="cd00338">
    <property type="entry name" value="Ser_Recombinase"/>
    <property type="match status" value="1"/>
</dbReference>
<dbReference type="GO" id="GO:0003677">
    <property type="term" value="F:DNA binding"/>
    <property type="evidence" value="ECO:0007669"/>
    <property type="project" value="InterPro"/>
</dbReference>
<gene>
    <name evidence="3" type="ORF">GCM10010995_26780</name>
</gene>
<dbReference type="EMBL" id="BMJS01000059">
    <property type="protein sequence ID" value="GGG07857.1"/>
    <property type="molecule type" value="Genomic_DNA"/>
</dbReference>
<keyword evidence="4" id="KW-1185">Reference proteome</keyword>
<reference evidence="3" key="1">
    <citation type="journal article" date="2014" name="Int. J. Syst. Evol. Microbiol.">
        <title>Complete genome sequence of Corynebacterium casei LMG S-19264T (=DSM 44701T), isolated from a smear-ripened cheese.</title>
        <authorList>
            <consortium name="US DOE Joint Genome Institute (JGI-PGF)"/>
            <person name="Walter F."/>
            <person name="Albersmeier A."/>
            <person name="Kalinowski J."/>
            <person name="Ruckert C."/>
        </authorList>
    </citation>
    <scope>NUCLEOTIDE SEQUENCE</scope>
    <source>
        <strain evidence="3">CGMCC 1.15758</strain>
    </source>
</reference>
<dbReference type="InterPro" id="IPR038109">
    <property type="entry name" value="DNA_bind_recomb_sf"/>
</dbReference>
<dbReference type="InterPro" id="IPR011109">
    <property type="entry name" value="DNA_bind_recombinase_dom"/>
</dbReference>
<dbReference type="PANTHER" id="PTHR30461">
    <property type="entry name" value="DNA-INVERTASE FROM LAMBDOID PROPHAGE"/>
    <property type="match status" value="1"/>
</dbReference>
<dbReference type="Pfam" id="PF13408">
    <property type="entry name" value="Zn_ribbon_recom"/>
    <property type="match status" value="1"/>
</dbReference>
<dbReference type="GO" id="GO:0000150">
    <property type="term" value="F:DNA strand exchange activity"/>
    <property type="evidence" value="ECO:0007669"/>
    <property type="project" value="InterPro"/>
</dbReference>
<reference evidence="3" key="2">
    <citation type="submission" date="2020-09" db="EMBL/GenBank/DDBJ databases">
        <authorList>
            <person name="Sun Q."/>
            <person name="Zhou Y."/>
        </authorList>
    </citation>
    <scope>NUCLEOTIDE SEQUENCE</scope>
    <source>
        <strain evidence="3">CGMCC 1.15758</strain>
    </source>
</reference>
<feature type="domain" description="Resolvase/invertase-type recombinase catalytic" evidence="1">
    <location>
        <begin position="1"/>
        <end position="138"/>
    </location>
</feature>
<dbReference type="Gene3D" id="3.90.1750.20">
    <property type="entry name" value="Putative Large Serine Recombinase, Chain B, Domain 2"/>
    <property type="match status" value="1"/>
</dbReference>
<dbReference type="InterPro" id="IPR006119">
    <property type="entry name" value="Resolv_N"/>
</dbReference>
<evidence type="ECO:0000259" key="1">
    <source>
        <dbReference type="PROSITE" id="PS51736"/>
    </source>
</evidence>